<gene>
    <name evidence="10" type="ORF">L21SP5_02081</name>
</gene>
<dbReference type="PANTHER" id="PTHR38050:SF2">
    <property type="entry name" value="FERULOYL ESTERASE C-RELATED"/>
    <property type="match status" value="1"/>
</dbReference>
<comment type="subcellular location">
    <subcellularLocation>
        <location evidence="1">Secreted</location>
    </subcellularLocation>
</comment>
<dbReference type="GO" id="GO:0030600">
    <property type="term" value="F:feruloyl esterase activity"/>
    <property type="evidence" value="ECO:0007669"/>
    <property type="project" value="InterPro"/>
</dbReference>
<evidence type="ECO:0000256" key="1">
    <source>
        <dbReference type="ARBA" id="ARBA00004613"/>
    </source>
</evidence>
<dbReference type="RefSeq" id="WP_057953152.1">
    <property type="nucleotide sequence ID" value="NZ_CP013118.1"/>
</dbReference>
<feature type="domain" description="Phospholipase/carboxylesterase/thioesterase" evidence="8">
    <location>
        <begin position="115"/>
        <end position="195"/>
    </location>
</feature>
<dbReference type="KEGG" id="blq:L21SP5_02081"/>
<evidence type="ECO:0000259" key="9">
    <source>
        <dbReference type="Pfam" id="PF18962"/>
    </source>
</evidence>
<dbReference type="InterPro" id="IPR026444">
    <property type="entry name" value="Secre_tail"/>
</dbReference>
<dbReference type="OrthoDB" id="9764953at2"/>
<protein>
    <submittedName>
        <fullName evidence="10">Esterase, PHB depolymerase family</fullName>
    </submittedName>
</protein>
<dbReference type="NCBIfam" id="TIGR04183">
    <property type="entry name" value="Por_Secre_tail"/>
    <property type="match status" value="1"/>
</dbReference>
<dbReference type="PANTHER" id="PTHR38050">
    <property type="match status" value="1"/>
</dbReference>
<evidence type="ECO:0000256" key="5">
    <source>
        <dbReference type="ARBA" id="ARBA00022801"/>
    </source>
</evidence>
<keyword evidence="3" id="KW-0858">Xylan degradation</keyword>
<accession>A0A0S2I0B8</accession>
<dbReference type="SUPFAM" id="SSF53474">
    <property type="entry name" value="alpha/beta-Hydrolases"/>
    <property type="match status" value="1"/>
</dbReference>
<keyword evidence="6" id="KW-0119">Carbohydrate metabolism</keyword>
<evidence type="ECO:0000313" key="10">
    <source>
        <dbReference type="EMBL" id="ALO15718.1"/>
    </source>
</evidence>
<dbReference type="GO" id="GO:0005576">
    <property type="term" value="C:extracellular region"/>
    <property type="evidence" value="ECO:0007669"/>
    <property type="project" value="UniProtKB-SubCell"/>
</dbReference>
<sequence>MDKKILSLVVSILIFTSIYGQQTINSSIIHDGLQRDYILYVPASYSGNLAVPLIFNFHGYTSNASEQMFYGDFRPIADTANFLIIHPMGAPDTLGQPHWNVGLGETDIDDVGFTSALIDTLLLNYNIDEEKIYTTGMSNGGLMSYYLACHLSGRFAAIASVTGTMTTDMINNCFATHSIPVMEIHGTADYTVPYDGAGVMEPINDVLTHWVDFNNCGVTPAITDVPDTNTTDGSTVEHYLYSNGDNGVAVEHYKVIGGGHTWPGTAYNSGMTNYDINASLKIWQFFAQYDINGRINPTAIEAPVAMNVTSIYPNPATTEVFVERADSGTKTYKIFNLQGRIMLQGQLFASTETLNVGKLAKGMYVLQMGKDVFKLVKQ</sequence>
<evidence type="ECO:0000259" key="8">
    <source>
        <dbReference type="Pfam" id="PF02230"/>
    </source>
</evidence>
<evidence type="ECO:0000256" key="6">
    <source>
        <dbReference type="ARBA" id="ARBA00023277"/>
    </source>
</evidence>
<dbReference type="PATRIC" id="fig|1307839.3.peg.2196"/>
<dbReference type="Pfam" id="PF18962">
    <property type="entry name" value="Por_Secre_tail"/>
    <property type="match status" value="1"/>
</dbReference>
<dbReference type="InterPro" id="IPR029058">
    <property type="entry name" value="AB_hydrolase_fold"/>
</dbReference>
<keyword evidence="11" id="KW-1185">Reference proteome</keyword>
<evidence type="ECO:0000256" key="3">
    <source>
        <dbReference type="ARBA" id="ARBA00022651"/>
    </source>
</evidence>
<dbReference type="InterPro" id="IPR003140">
    <property type="entry name" value="PLipase/COase/thioEstase"/>
</dbReference>
<dbReference type="STRING" id="1307839.L21SP5_02081"/>
<name>A0A0S2I0B8_9BACT</name>
<feature type="domain" description="Secretion system C-terminal sorting" evidence="9">
    <location>
        <begin position="311"/>
        <end position="371"/>
    </location>
</feature>
<keyword evidence="2" id="KW-0964">Secreted</keyword>
<dbReference type="InterPro" id="IPR043595">
    <property type="entry name" value="FaeB/C/D"/>
</dbReference>
<keyword evidence="7" id="KW-0624">Polysaccharide degradation</keyword>
<proteinExistence type="predicted"/>
<dbReference type="EMBL" id="CP013118">
    <property type="protein sequence ID" value="ALO15718.1"/>
    <property type="molecule type" value="Genomic_DNA"/>
</dbReference>
<dbReference type="Proteomes" id="UP000064893">
    <property type="component" value="Chromosome"/>
</dbReference>
<organism evidence="10 11">
    <name type="scientific">Salinivirga cyanobacteriivorans</name>
    <dbReference type="NCBI Taxonomy" id="1307839"/>
    <lineage>
        <taxon>Bacteria</taxon>
        <taxon>Pseudomonadati</taxon>
        <taxon>Bacteroidota</taxon>
        <taxon>Bacteroidia</taxon>
        <taxon>Bacteroidales</taxon>
        <taxon>Salinivirgaceae</taxon>
        <taxon>Salinivirga</taxon>
    </lineage>
</organism>
<reference evidence="10 11" key="1">
    <citation type="submission" date="2015-11" db="EMBL/GenBank/DDBJ databases">
        <title>Description and complete genome sequence of a novel strain predominating in hypersaline microbial mats and representing a new family of the Bacteriodetes phylum.</title>
        <authorList>
            <person name="Spring S."/>
            <person name="Bunk B."/>
            <person name="Sproer C."/>
            <person name="Klenk H.-P."/>
        </authorList>
    </citation>
    <scope>NUCLEOTIDE SEQUENCE [LARGE SCALE GENOMIC DNA]</scope>
    <source>
        <strain evidence="10 11">L21-Spi-D4</strain>
    </source>
</reference>
<keyword evidence="4" id="KW-0732">Signal</keyword>
<keyword evidence="5" id="KW-0378">Hydrolase</keyword>
<evidence type="ECO:0000256" key="4">
    <source>
        <dbReference type="ARBA" id="ARBA00022729"/>
    </source>
</evidence>
<dbReference type="AlphaFoldDB" id="A0A0S2I0B8"/>
<evidence type="ECO:0000256" key="7">
    <source>
        <dbReference type="ARBA" id="ARBA00023326"/>
    </source>
</evidence>
<dbReference type="Pfam" id="PF02230">
    <property type="entry name" value="Abhydrolase_2"/>
    <property type="match status" value="1"/>
</dbReference>
<evidence type="ECO:0000256" key="2">
    <source>
        <dbReference type="ARBA" id="ARBA00022525"/>
    </source>
</evidence>
<evidence type="ECO:0000313" key="11">
    <source>
        <dbReference type="Proteomes" id="UP000064893"/>
    </source>
</evidence>
<dbReference type="Gene3D" id="3.40.50.1820">
    <property type="entry name" value="alpha/beta hydrolase"/>
    <property type="match status" value="1"/>
</dbReference>
<dbReference type="GO" id="GO:0045493">
    <property type="term" value="P:xylan catabolic process"/>
    <property type="evidence" value="ECO:0007669"/>
    <property type="project" value="UniProtKB-KW"/>
</dbReference>